<dbReference type="OrthoDB" id="9801785at2"/>
<gene>
    <name evidence="3" type="ORF">EBN03_09485</name>
</gene>
<comment type="caution">
    <text evidence="3">The sequence shown here is derived from an EMBL/GenBank/DDBJ whole genome shotgun (WGS) entry which is preliminary data.</text>
</comment>
<comment type="similarity">
    <text evidence="1">Belongs to the NAD(P)-dependent epimerase/dehydratase family.</text>
</comment>
<evidence type="ECO:0000259" key="2">
    <source>
        <dbReference type="Pfam" id="PF01370"/>
    </source>
</evidence>
<accession>A0A3M2L9I6</accession>
<dbReference type="PANTHER" id="PTHR43000">
    <property type="entry name" value="DTDP-D-GLUCOSE 4,6-DEHYDRATASE-RELATED"/>
    <property type="match status" value="1"/>
</dbReference>
<organism evidence="3 4">
    <name type="scientific">Nocardia stercoris</name>
    <dbReference type="NCBI Taxonomy" id="2483361"/>
    <lineage>
        <taxon>Bacteria</taxon>
        <taxon>Bacillati</taxon>
        <taxon>Actinomycetota</taxon>
        <taxon>Actinomycetes</taxon>
        <taxon>Mycobacteriales</taxon>
        <taxon>Nocardiaceae</taxon>
        <taxon>Nocardia</taxon>
    </lineage>
</organism>
<evidence type="ECO:0000256" key="1">
    <source>
        <dbReference type="ARBA" id="ARBA00007637"/>
    </source>
</evidence>
<dbReference type="EMBL" id="RFFH01000003">
    <property type="protein sequence ID" value="RMI33380.1"/>
    <property type="molecule type" value="Genomic_DNA"/>
</dbReference>
<dbReference type="AlphaFoldDB" id="A0A3M2L9I6"/>
<sequence length="317" mass="33793">MILITGGLGFIGAHTTRALLDLGADCVAVQRGARPATAFEVELGKRVFVEQADIRDRDRLRALCERYRPTAIVHLAGSVPWPPGGADPVADALAAVESLLRVLDVARERSIRVAVASTIGVYGGIADPGPWHEDLPLAPRALHPIPAFKKIGELLSDHLADTAGLDVVNLRIAGIWGPGGHPVSRFMAAPQLLHAAAHGTAPELTGPLYADDGIDLCYVKDCARAIALLATAERLHHRVYNIGGGRHTTNAEVVHALTELVPRFAVEIRPGHGPQPTSGTEYLAIDRLVADTGYRPHYPVSSAAADYLAWLRAGNPR</sequence>
<evidence type="ECO:0000313" key="4">
    <source>
        <dbReference type="Proteomes" id="UP000279275"/>
    </source>
</evidence>
<keyword evidence="4" id="KW-1185">Reference proteome</keyword>
<proteinExistence type="inferred from homology"/>
<dbReference type="InterPro" id="IPR036291">
    <property type="entry name" value="NAD(P)-bd_dom_sf"/>
</dbReference>
<dbReference type="Pfam" id="PF01370">
    <property type="entry name" value="Epimerase"/>
    <property type="match status" value="1"/>
</dbReference>
<dbReference type="Proteomes" id="UP000279275">
    <property type="component" value="Unassembled WGS sequence"/>
</dbReference>
<protein>
    <submittedName>
        <fullName evidence="3">NAD(P)-dependent oxidoreductase</fullName>
    </submittedName>
</protein>
<dbReference type="RefSeq" id="WP_122187577.1">
    <property type="nucleotide sequence ID" value="NZ_RFFH01000003.1"/>
</dbReference>
<dbReference type="InterPro" id="IPR001509">
    <property type="entry name" value="Epimerase_deHydtase"/>
</dbReference>
<dbReference type="Gene3D" id="3.40.50.720">
    <property type="entry name" value="NAD(P)-binding Rossmann-like Domain"/>
    <property type="match status" value="1"/>
</dbReference>
<evidence type="ECO:0000313" key="3">
    <source>
        <dbReference type="EMBL" id="RMI33380.1"/>
    </source>
</evidence>
<feature type="domain" description="NAD-dependent epimerase/dehydratase" evidence="2">
    <location>
        <begin position="2"/>
        <end position="243"/>
    </location>
</feature>
<dbReference type="SUPFAM" id="SSF51735">
    <property type="entry name" value="NAD(P)-binding Rossmann-fold domains"/>
    <property type="match status" value="1"/>
</dbReference>
<reference evidence="3 4" key="1">
    <citation type="submission" date="2018-10" db="EMBL/GenBank/DDBJ databases">
        <title>Isolation from cow dung.</title>
        <authorList>
            <person name="Ling L."/>
        </authorList>
    </citation>
    <scope>NUCLEOTIDE SEQUENCE [LARGE SCALE GENOMIC DNA]</scope>
    <source>
        <strain evidence="3 4">NEAU-LL90</strain>
    </source>
</reference>
<name>A0A3M2L9I6_9NOCA</name>